<feature type="domain" description="Sulfotransferase" evidence="3">
    <location>
        <begin position="1"/>
        <end position="187"/>
    </location>
</feature>
<dbReference type="Gene3D" id="3.40.50.300">
    <property type="entry name" value="P-loop containing nucleotide triphosphate hydrolases"/>
    <property type="match status" value="1"/>
</dbReference>
<dbReference type="InterPro" id="IPR000863">
    <property type="entry name" value="Sulfotransferase_dom"/>
</dbReference>
<dbReference type="AlphaFoldDB" id="A0A914EJ90"/>
<dbReference type="PANTHER" id="PTHR11783">
    <property type="entry name" value="SULFOTRANSFERASE SULT"/>
    <property type="match status" value="1"/>
</dbReference>
<evidence type="ECO:0000313" key="5">
    <source>
        <dbReference type="WBParaSite" id="ACRNAN_scaffold8726.g28058.t1"/>
    </source>
</evidence>
<dbReference type="WBParaSite" id="ACRNAN_scaffold8726.g28058.t1">
    <property type="protein sequence ID" value="ACRNAN_scaffold8726.g28058.t1"/>
    <property type="gene ID" value="ACRNAN_scaffold8726.g28058"/>
</dbReference>
<keyword evidence="4" id="KW-1185">Reference proteome</keyword>
<dbReference type="Proteomes" id="UP000887540">
    <property type="component" value="Unplaced"/>
</dbReference>
<proteinExistence type="inferred from homology"/>
<reference evidence="5" key="1">
    <citation type="submission" date="2022-11" db="UniProtKB">
        <authorList>
            <consortium name="WormBaseParasite"/>
        </authorList>
    </citation>
    <scope>IDENTIFICATION</scope>
</reference>
<name>A0A914EJ90_9BILA</name>
<dbReference type="SUPFAM" id="SSF52540">
    <property type="entry name" value="P-loop containing nucleoside triphosphate hydrolases"/>
    <property type="match status" value="1"/>
</dbReference>
<evidence type="ECO:0000313" key="4">
    <source>
        <dbReference type="Proteomes" id="UP000887540"/>
    </source>
</evidence>
<accession>A0A914EJ90</accession>
<evidence type="ECO:0000259" key="3">
    <source>
        <dbReference type="Pfam" id="PF00685"/>
    </source>
</evidence>
<sequence>MQDPRIFIEHVPYKIYKSVGNKKSKYIYIARNPREVAVSLYKILSTKKPFPNNLLVGFNGTWGQFFDSFIKGETYYGGWFDHVSEWYEHRNDANVLFIWYEELLRDLSGSIIRISGFLDLPISEDLVKNICEKASFEVMKTDKDVKVADFLLLEPSTFFRSGTNRSWEEMFTDEQKSEIDQLMSKYFKREAELF</sequence>
<comment type="similarity">
    <text evidence="1">Belongs to the sulfotransferase 1 family.</text>
</comment>
<protein>
    <submittedName>
        <fullName evidence="5">Sulfotransferase domain-containing protein</fullName>
    </submittedName>
</protein>
<dbReference type="Pfam" id="PF00685">
    <property type="entry name" value="Sulfotransfer_1"/>
    <property type="match status" value="1"/>
</dbReference>
<dbReference type="InterPro" id="IPR027417">
    <property type="entry name" value="P-loop_NTPase"/>
</dbReference>
<evidence type="ECO:0000256" key="1">
    <source>
        <dbReference type="ARBA" id="ARBA00005771"/>
    </source>
</evidence>
<organism evidence="4 5">
    <name type="scientific">Acrobeloides nanus</name>
    <dbReference type="NCBI Taxonomy" id="290746"/>
    <lineage>
        <taxon>Eukaryota</taxon>
        <taxon>Metazoa</taxon>
        <taxon>Ecdysozoa</taxon>
        <taxon>Nematoda</taxon>
        <taxon>Chromadorea</taxon>
        <taxon>Rhabditida</taxon>
        <taxon>Tylenchina</taxon>
        <taxon>Cephalobomorpha</taxon>
        <taxon>Cephaloboidea</taxon>
        <taxon>Cephalobidae</taxon>
        <taxon>Acrobeloides</taxon>
    </lineage>
</organism>
<keyword evidence="2" id="KW-0808">Transferase</keyword>
<dbReference type="GO" id="GO:0008146">
    <property type="term" value="F:sulfotransferase activity"/>
    <property type="evidence" value="ECO:0007669"/>
    <property type="project" value="InterPro"/>
</dbReference>
<evidence type="ECO:0000256" key="2">
    <source>
        <dbReference type="ARBA" id="ARBA00022679"/>
    </source>
</evidence>